<dbReference type="InterPro" id="IPR011545">
    <property type="entry name" value="DEAD/DEAH_box_helicase_dom"/>
</dbReference>
<dbReference type="PANTHER" id="PTHR47958">
    <property type="entry name" value="ATP-DEPENDENT RNA HELICASE DBP3"/>
    <property type="match status" value="1"/>
</dbReference>
<feature type="domain" description="Helicase ATP-binding" evidence="6">
    <location>
        <begin position="105"/>
        <end position="255"/>
    </location>
</feature>
<feature type="short sequence motif" description="Q motif" evidence="5">
    <location>
        <begin position="74"/>
        <end position="102"/>
    </location>
</feature>
<name>A0A9W8KWI6_9FUNG</name>
<keyword evidence="2 8" id="KW-0378">Hydrolase</keyword>
<evidence type="ECO:0000256" key="2">
    <source>
        <dbReference type="ARBA" id="ARBA00022801"/>
    </source>
</evidence>
<keyword evidence="3" id="KW-0347">Helicase</keyword>
<accession>A0A9W8KWI6</accession>
<sequence length="328" mass="37038">MGIIQNITDIRNSLNRGDSVVVVESGDNRHVTITSRDTREQRTIPLNAIEYYAVDKLTGEEGEEEDVEPGAHSSSFRDFYIKPDLLRAIVDCDFEHPFEVQHEAIPAAISGNDVLCLARSGLGKTTAFIAYQIKNEYVRFSKYLPDIKTSVFCGDESIKHDQEILNNKKKCPNIIVGTPGRILALVRDKALRLSNVSSFVVDECDRVLESIDMRCDVQNIFVAASHNKQVLVFSTTLDKDMWDMCKNFMRNPYEICVDDEVKLTLHGLQQYYVTLAESEKNHNLSTLLDSLEFNQVVVFVKSAARAKLLNGLLNNWKFPSTCIHSGIQ</sequence>
<evidence type="ECO:0000256" key="4">
    <source>
        <dbReference type="ARBA" id="ARBA00022840"/>
    </source>
</evidence>
<dbReference type="PROSITE" id="PS51195">
    <property type="entry name" value="Q_MOTIF"/>
    <property type="match status" value="1"/>
</dbReference>
<dbReference type="InterPro" id="IPR014001">
    <property type="entry name" value="Helicase_ATP-bd"/>
</dbReference>
<dbReference type="EMBL" id="JANBTW010000078">
    <property type="protein sequence ID" value="KAJ2672678.1"/>
    <property type="molecule type" value="Genomic_DNA"/>
</dbReference>
<dbReference type="OrthoDB" id="10265785at2759"/>
<evidence type="ECO:0000313" key="9">
    <source>
        <dbReference type="Proteomes" id="UP001151518"/>
    </source>
</evidence>
<evidence type="ECO:0000256" key="1">
    <source>
        <dbReference type="ARBA" id="ARBA00022741"/>
    </source>
</evidence>
<keyword evidence="1" id="KW-0547">Nucleotide-binding</keyword>
<dbReference type="GO" id="GO:0003676">
    <property type="term" value="F:nucleic acid binding"/>
    <property type="evidence" value="ECO:0007669"/>
    <property type="project" value="InterPro"/>
</dbReference>
<dbReference type="EC" id="3.6.4.13" evidence="8"/>
<dbReference type="Gene3D" id="3.40.50.300">
    <property type="entry name" value="P-loop containing nucleotide triphosphate hydrolases"/>
    <property type="match status" value="3"/>
</dbReference>
<evidence type="ECO:0000259" key="6">
    <source>
        <dbReference type="PROSITE" id="PS51192"/>
    </source>
</evidence>
<dbReference type="InterPro" id="IPR027417">
    <property type="entry name" value="P-loop_NTPase"/>
</dbReference>
<gene>
    <name evidence="8" type="primary">SUB2_2</name>
    <name evidence="8" type="ORF">GGI25_004996</name>
</gene>
<feature type="domain" description="DEAD-box RNA helicase Q" evidence="7">
    <location>
        <begin position="74"/>
        <end position="102"/>
    </location>
</feature>
<organism evidence="8 9">
    <name type="scientific">Coemansia spiralis</name>
    <dbReference type="NCBI Taxonomy" id="417178"/>
    <lineage>
        <taxon>Eukaryota</taxon>
        <taxon>Fungi</taxon>
        <taxon>Fungi incertae sedis</taxon>
        <taxon>Zoopagomycota</taxon>
        <taxon>Kickxellomycotina</taxon>
        <taxon>Kickxellomycetes</taxon>
        <taxon>Kickxellales</taxon>
        <taxon>Kickxellaceae</taxon>
        <taxon>Coemansia</taxon>
    </lineage>
</organism>
<comment type="caution">
    <text evidence="8">The sequence shown here is derived from an EMBL/GenBank/DDBJ whole genome shotgun (WGS) entry which is preliminary data.</text>
</comment>
<evidence type="ECO:0000259" key="7">
    <source>
        <dbReference type="PROSITE" id="PS51195"/>
    </source>
</evidence>
<proteinExistence type="predicted"/>
<dbReference type="GO" id="GO:0005524">
    <property type="term" value="F:ATP binding"/>
    <property type="evidence" value="ECO:0007669"/>
    <property type="project" value="UniProtKB-KW"/>
</dbReference>
<dbReference type="Proteomes" id="UP001151518">
    <property type="component" value="Unassembled WGS sequence"/>
</dbReference>
<evidence type="ECO:0000256" key="5">
    <source>
        <dbReference type="PROSITE-ProRule" id="PRU00552"/>
    </source>
</evidence>
<protein>
    <submittedName>
        <fullName evidence="8">Suppressor of the cold-sensitive snRNP biogenesis mutant brr1-1</fullName>
        <ecNumber evidence="8">3.6.4.13</ecNumber>
    </submittedName>
</protein>
<evidence type="ECO:0000256" key="3">
    <source>
        <dbReference type="ARBA" id="ARBA00022806"/>
    </source>
</evidence>
<dbReference type="SUPFAM" id="SSF52540">
    <property type="entry name" value="P-loop containing nucleoside triphosphate hydrolases"/>
    <property type="match status" value="2"/>
</dbReference>
<dbReference type="GO" id="GO:0016787">
    <property type="term" value="F:hydrolase activity"/>
    <property type="evidence" value="ECO:0007669"/>
    <property type="project" value="UniProtKB-KW"/>
</dbReference>
<reference evidence="8" key="1">
    <citation type="submission" date="2022-07" db="EMBL/GenBank/DDBJ databases">
        <title>Phylogenomic reconstructions and comparative analyses of Kickxellomycotina fungi.</title>
        <authorList>
            <person name="Reynolds N.K."/>
            <person name="Stajich J.E."/>
            <person name="Barry K."/>
            <person name="Grigoriev I.V."/>
            <person name="Crous P."/>
            <person name="Smith M.E."/>
        </authorList>
    </citation>
    <scope>NUCLEOTIDE SEQUENCE</scope>
    <source>
        <strain evidence="8">NRRL 3115</strain>
    </source>
</reference>
<dbReference type="PROSITE" id="PS51192">
    <property type="entry name" value="HELICASE_ATP_BIND_1"/>
    <property type="match status" value="1"/>
</dbReference>
<dbReference type="AlphaFoldDB" id="A0A9W8KWI6"/>
<dbReference type="GO" id="GO:0003724">
    <property type="term" value="F:RNA helicase activity"/>
    <property type="evidence" value="ECO:0007669"/>
    <property type="project" value="UniProtKB-EC"/>
</dbReference>
<dbReference type="InterPro" id="IPR014014">
    <property type="entry name" value="RNA_helicase_DEAD_Q_motif"/>
</dbReference>
<dbReference type="Pfam" id="PF00270">
    <property type="entry name" value="DEAD"/>
    <property type="match status" value="1"/>
</dbReference>
<evidence type="ECO:0000313" key="8">
    <source>
        <dbReference type="EMBL" id="KAJ2672678.1"/>
    </source>
</evidence>
<dbReference type="SMART" id="SM00487">
    <property type="entry name" value="DEXDc"/>
    <property type="match status" value="1"/>
</dbReference>
<keyword evidence="4" id="KW-0067">ATP-binding</keyword>